<evidence type="ECO:0000313" key="2">
    <source>
        <dbReference type="Proteomes" id="UP000044136"/>
    </source>
</evidence>
<name>A0A078MCH8_9STAP</name>
<dbReference type="InterPro" id="IPR002933">
    <property type="entry name" value="Peptidase_M20"/>
</dbReference>
<dbReference type="OrthoDB" id="9815360at2"/>
<dbReference type="HOGENOM" id="CLU_037632_0_0_9"/>
<evidence type="ECO:0000313" key="1">
    <source>
        <dbReference type="EMBL" id="CEA02431.1"/>
    </source>
</evidence>
<dbReference type="AlphaFoldDB" id="A0A078MCH8"/>
<gene>
    <name evidence="1" type="primary">dapE</name>
    <name evidence="1" type="ORF">BN1048_01713</name>
</gene>
<dbReference type="PANTHER" id="PTHR43808:SF27">
    <property type="entry name" value="PROTEIN ROCB"/>
    <property type="match status" value="1"/>
</dbReference>
<accession>A0A078MCH8</accession>
<dbReference type="InterPro" id="IPR050072">
    <property type="entry name" value="Peptidase_M20A"/>
</dbReference>
<dbReference type="STRING" id="1461582.BN1048_01713"/>
<dbReference type="GO" id="GO:0016787">
    <property type="term" value="F:hydrolase activity"/>
    <property type="evidence" value="ECO:0007669"/>
    <property type="project" value="InterPro"/>
</dbReference>
<proteinExistence type="predicted"/>
<dbReference type="InterPro" id="IPR012166">
    <property type="entry name" value="Uncharacterised_RocB"/>
</dbReference>
<sequence>MEQQGYLWESAAQLEVLLYELVGWKSLSGTQGEIDFPHKLTAKFKELDYFKTNPDNIQLFDAGKDRNAFTALYKTDKSSDTVVLISHFDTVGTEEYGQLQELAFNPEQLTQVFRDNPDFLTPDAKEDLYTDQYVFGRGAMDMKMGLTLHMHLIEQAVKEEWPVNLLLVTVPDEEVSSGGMLAAVPGILEISQAHNLNIKLFLNGEPSFTQQPLDENHYIYSGSIGKILPAALFYGVPTHAGEPLNGITSHFIGSYLTKKMEYTDKFLETFDGETTPLPVCLQANDLKDNYDVQTSHHSYALYNVFTLTQTAKDVMVTFKEIADEAMHECRTDYEEICKAHHIPAPNCIRVLEYHEVLEYFIDKYSREEADELIRAVLEENGTDERKKTLLIADKLMEYCQELAPATVLMFAPPYMPAVNSSDDELVRKLIEATKSEMHEQYNYDVTNKHYFNGISDLSYVNYNPADDGWQSFKNNAPLWGETYTIPFEEMQQLSAPVMNIGPYGKDAHKMTERLHKKNAFEMMPAVLREVVSEFFYR</sequence>
<organism evidence="1 2">
    <name type="scientific">Jeotgalicoccus saudimassiliensis</name>
    <dbReference type="NCBI Taxonomy" id="1461582"/>
    <lineage>
        <taxon>Bacteria</taxon>
        <taxon>Bacillati</taxon>
        <taxon>Bacillota</taxon>
        <taxon>Bacilli</taxon>
        <taxon>Bacillales</taxon>
        <taxon>Staphylococcaceae</taxon>
        <taxon>Jeotgalicoccus</taxon>
    </lineage>
</organism>
<dbReference type="SUPFAM" id="SSF53187">
    <property type="entry name" value="Zn-dependent exopeptidases"/>
    <property type="match status" value="1"/>
</dbReference>
<protein>
    <submittedName>
        <fullName evidence="1">Succinyl-diaminopimelate desuccinylase</fullName>
    </submittedName>
</protein>
<dbReference type="PIRSF" id="PIRSF010386">
    <property type="entry name" value="RocB"/>
    <property type="match status" value="1"/>
</dbReference>
<dbReference type="Proteomes" id="UP000044136">
    <property type="component" value="Unassembled WGS sequence"/>
</dbReference>
<reference evidence="1 2" key="1">
    <citation type="submission" date="2014-07" db="EMBL/GenBank/DDBJ databases">
        <authorList>
            <person name="Urmite Genomes Urmite Genomes"/>
        </authorList>
    </citation>
    <scope>NUCLEOTIDE SEQUENCE [LARGE SCALE GENOMIC DNA]</scope>
    <source>
        <strain evidence="1 2">13MG44_air</strain>
    </source>
</reference>
<dbReference type="EMBL" id="CCSE01000001">
    <property type="protein sequence ID" value="CEA02431.1"/>
    <property type="molecule type" value="Genomic_DNA"/>
</dbReference>
<dbReference type="PANTHER" id="PTHR43808">
    <property type="entry name" value="ACETYLORNITHINE DEACETYLASE"/>
    <property type="match status" value="1"/>
</dbReference>
<dbReference type="Gene3D" id="3.40.630.10">
    <property type="entry name" value="Zn peptidases"/>
    <property type="match status" value="1"/>
</dbReference>
<dbReference type="eggNOG" id="COG4187">
    <property type="taxonomic scope" value="Bacteria"/>
</dbReference>
<dbReference type="RefSeq" id="WP_035810264.1">
    <property type="nucleotide sequence ID" value="NZ_CCSE01000001.1"/>
</dbReference>
<keyword evidence="2" id="KW-1185">Reference proteome</keyword>
<dbReference type="Pfam" id="PF01546">
    <property type="entry name" value="Peptidase_M20"/>
    <property type="match status" value="1"/>
</dbReference>